<proteinExistence type="predicted"/>
<accession>A0A3B0MFL2</accession>
<reference evidence="2" key="1">
    <citation type="submission" date="2018-04" db="EMBL/GenBank/DDBJ databases">
        <authorList>
            <person name="Go L.Y."/>
            <person name="Mitchell J.A."/>
        </authorList>
    </citation>
    <scope>NUCLEOTIDE SEQUENCE</scope>
    <source>
        <strain evidence="2">ARTV</strain>
    </source>
</reference>
<protein>
    <submittedName>
        <fullName evidence="2">Uncharacterized protein</fullName>
    </submittedName>
</protein>
<organism evidence="2">
    <name type="scientific">Arsenophonus endosymbiont of Trialeurodes vaporariorum</name>
    <dbReference type="NCBI Taxonomy" id="235567"/>
    <lineage>
        <taxon>Bacteria</taxon>
        <taxon>Pseudomonadati</taxon>
        <taxon>Pseudomonadota</taxon>
        <taxon>Gammaproteobacteria</taxon>
        <taxon>Enterobacterales</taxon>
        <taxon>Morganellaceae</taxon>
        <taxon>Arsenophonus</taxon>
    </lineage>
</organism>
<feature type="coiled-coil region" evidence="1">
    <location>
        <begin position="88"/>
        <end position="115"/>
    </location>
</feature>
<evidence type="ECO:0000256" key="1">
    <source>
        <dbReference type="SAM" id="Coils"/>
    </source>
</evidence>
<dbReference type="EMBL" id="UFQR01000002">
    <property type="protein sequence ID" value="SSW94899.1"/>
    <property type="molecule type" value="Genomic_DNA"/>
</dbReference>
<name>A0A3B0MFL2_9GAMM</name>
<sequence length="132" mass="15819">MKNQFSDSEQVIIKKLLRLRQQREISLQSQRQRVQREQQALQATITELEQQRMKFWHDLATPSLPNETISRDQLALFKQSMREVYLAERALKERIDQLRETIVGLESQKEQLAKQRLVMIKNQEKLKEVMND</sequence>
<keyword evidence="1" id="KW-0175">Coiled coil</keyword>
<dbReference type="AlphaFoldDB" id="A0A3B0MFL2"/>
<evidence type="ECO:0000313" key="2">
    <source>
        <dbReference type="EMBL" id="SSW94899.1"/>
    </source>
</evidence>
<gene>
    <name evidence="2" type="ORF">ARTV_0554</name>
</gene>
<feature type="coiled-coil region" evidence="1">
    <location>
        <begin position="27"/>
        <end position="54"/>
    </location>
</feature>